<evidence type="ECO:0000313" key="1">
    <source>
        <dbReference type="EMBL" id="CEK79016.1"/>
    </source>
</evidence>
<gene>
    <name evidence="2" type="primary">ORF113145</name>
    <name evidence="1" type="synonym">ORF113138</name>
</gene>
<organism evidence="2">
    <name type="scientific">Arion vulgaris</name>
    <dbReference type="NCBI Taxonomy" id="1028688"/>
    <lineage>
        <taxon>Eukaryota</taxon>
        <taxon>Metazoa</taxon>
        <taxon>Spiralia</taxon>
        <taxon>Lophotrochozoa</taxon>
        <taxon>Mollusca</taxon>
        <taxon>Gastropoda</taxon>
        <taxon>Heterobranchia</taxon>
        <taxon>Euthyneura</taxon>
        <taxon>Panpulmonata</taxon>
        <taxon>Eupulmonata</taxon>
        <taxon>Stylommatophora</taxon>
        <taxon>Helicina</taxon>
        <taxon>Arionoidea</taxon>
        <taxon>Arionidae</taxon>
        <taxon>Arion</taxon>
    </lineage>
</organism>
<evidence type="ECO:0000313" key="2">
    <source>
        <dbReference type="EMBL" id="CEK79017.1"/>
    </source>
</evidence>
<name>A0A0B7AEH6_9EUPU</name>
<dbReference type="AlphaFoldDB" id="A0A0B7AEH6"/>
<protein>
    <submittedName>
        <fullName evidence="2">Uncharacterized protein</fullName>
    </submittedName>
</protein>
<dbReference type="EMBL" id="HACG01032152">
    <property type="protein sequence ID" value="CEK79017.1"/>
    <property type="molecule type" value="Transcribed_RNA"/>
</dbReference>
<reference evidence="2" key="1">
    <citation type="submission" date="2014-12" db="EMBL/GenBank/DDBJ databases">
        <title>Insight into the proteome of Arion vulgaris.</title>
        <authorList>
            <person name="Aradska J."/>
            <person name="Bulat T."/>
            <person name="Smidak R."/>
            <person name="Sarate P."/>
            <person name="Gangsoo J."/>
            <person name="Sialana F."/>
            <person name="Bilban M."/>
            <person name="Lubec G."/>
        </authorList>
    </citation>
    <scope>NUCLEOTIDE SEQUENCE</scope>
    <source>
        <tissue evidence="2">Skin</tissue>
    </source>
</reference>
<dbReference type="EMBL" id="HACG01032151">
    <property type="protein sequence ID" value="CEK79016.1"/>
    <property type="molecule type" value="Transcribed_RNA"/>
</dbReference>
<proteinExistence type="predicted"/>
<sequence>MQTKTKHVADKSRRDGISNKMLRTNAGSVPVNEFIEHQKHKWFSDLVRIEPNQPKTQTYHMRTSDYKASETQKMIDRQSKTLNKLNMTAVNPKENYSYLISAMFHCTSSKIK</sequence>
<accession>A0A0B7AEH6</accession>